<dbReference type="Proteomes" id="UP000680279">
    <property type="component" value="Unassembled WGS sequence"/>
</dbReference>
<proteinExistence type="predicted"/>
<name>A0ABQ4KAD0_9BACI</name>
<dbReference type="EMBL" id="BOQT01000019">
    <property type="protein sequence ID" value="GIN22688.1"/>
    <property type="molecule type" value="Genomic_DNA"/>
</dbReference>
<evidence type="ECO:0000313" key="2">
    <source>
        <dbReference type="Proteomes" id="UP000680279"/>
    </source>
</evidence>
<comment type="caution">
    <text evidence="1">The sequence shown here is derived from an EMBL/GenBank/DDBJ whole genome shotgun (WGS) entry which is preliminary data.</text>
</comment>
<accession>A0ABQ4KAD0</accession>
<evidence type="ECO:0000313" key="1">
    <source>
        <dbReference type="EMBL" id="GIN22688.1"/>
    </source>
</evidence>
<keyword evidence="2" id="KW-1185">Reference proteome</keyword>
<protein>
    <submittedName>
        <fullName evidence="1">Uncharacterized protein</fullName>
    </submittedName>
</protein>
<organism evidence="1 2">
    <name type="scientific">Siminovitchia fordii</name>
    <dbReference type="NCBI Taxonomy" id="254759"/>
    <lineage>
        <taxon>Bacteria</taxon>
        <taxon>Bacillati</taxon>
        <taxon>Bacillota</taxon>
        <taxon>Bacilli</taxon>
        <taxon>Bacillales</taxon>
        <taxon>Bacillaceae</taxon>
        <taxon>Siminovitchia</taxon>
    </lineage>
</organism>
<gene>
    <name evidence="1" type="ORF">J1TS3_38220</name>
</gene>
<reference evidence="1 2" key="1">
    <citation type="submission" date="2021-03" db="EMBL/GenBank/DDBJ databases">
        <title>Antimicrobial resistance genes in bacteria isolated from Japanese honey, and their potential for conferring macrolide and lincosamide resistance in the American foulbrood pathogen Paenibacillus larvae.</title>
        <authorList>
            <person name="Okamoto M."/>
            <person name="Kumagai M."/>
            <person name="Kanamori H."/>
            <person name="Takamatsu D."/>
        </authorList>
    </citation>
    <scope>NUCLEOTIDE SEQUENCE [LARGE SCALE GENOMIC DNA]</scope>
    <source>
        <strain evidence="1 2">J1TS3</strain>
    </source>
</reference>
<sequence length="83" mass="9127">MVCPDKHNSIPEEAYFSHHREMAYDLEPMALGRLKQRHPAASPALAHPCASQPDNTVTNARLNSPPFVASAGSVHDVLSLRLR</sequence>